<protein>
    <recommendedName>
        <fullName evidence="4">cytochrome-b5 reductase</fullName>
        <ecNumber evidence="4">1.6.2.2</ecNumber>
    </recommendedName>
</protein>
<dbReference type="PANTHER" id="PTHR19370">
    <property type="entry name" value="NADH-CYTOCHROME B5 REDUCTASE"/>
    <property type="match status" value="1"/>
</dbReference>
<dbReference type="InterPro" id="IPR017938">
    <property type="entry name" value="Riboflavin_synthase-like_b-brl"/>
</dbReference>
<dbReference type="InterPro" id="IPR039261">
    <property type="entry name" value="FNR_nucleotide-bd"/>
</dbReference>
<dbReference type="Gene3D" id="3.40.50.80">
    <property type="entry name" value="Nucleotide-binding domain of ferredoxin-NADP reductase (FNR) module"/>
    <property type="match status" value="1"/>
</dbReference>
<dbReference type="InterPro" id="IPR017927">
    <property type="entry name" value="FAD-bd_FR_type"/>
</dbReference>
<evidence type="ECO:0000256" key="8">
    <source>
        <dbReference type="ARBA" id="ARBA00022827"/>
    </source>
</evidence>
<keyword evidence="13" id="KW-0496">Mitochondrion</keyword>
<dbReference type="EMBL" id="JWIN03000008">
    <property type="protein sequence ID" value="KAB1275381.1"/>
    <property type="molecule type" value="Genomic_DNA"/>
</dbReference>
<comment type="subcellular location">
    <subcellularLocation>
        <location evidence="2">Mitochondrion outer membrane</location>
    </subcellularLocation>
</comment>
<feature type="binding site" evidence="17">
    <location>
        <position position="67"/>
    </location>
    <ligand>
        <name>FAD</name>
        <dbReference type="ChEBI" id="CHEBI:57692"/>
    </ligand>
</feature>
<accession>A0A5N4DW68</accession>
<keyword evidence="15" id="KW-1207">Sterol metabolism</keyword>
<comment type="similarity">
    <text evidence="3">Belongs to the flavoprotein pyridine nucleotide cytochrome reductase family.</text>
</comment>
<feature type="binding site" evidence="17">
    <location>
        <position position="159"/>
    </location>
    <ligand>
        <name>FAD</name>
        <dbReference type="ChEBI" id="CHEBI:57692"/>
    </ligand>
</feature>
<keyword evidence="7" id="KW-1000">Mitochondrion outer membrane</keyword>
<keyword evidence="11" id="KW-0756">Sterol biosynthesis</keyword>
<dbReference type="Pfam" id="PF00175">
    <property type="entry name" value="NAD_binding_1"/>
    <property type="match status" value="1"/>
</dbReference>
<reference evidence="19 20" key="1">
    <citation type="journal article" date="2019" name="Mol. Ecol. Resour.">
        <title>Improving Illumina assemblies with Hi-C and long reads: an example with the North African dromedary.</title>
        <authorList>
            <person name="Elbers J.P."/>
            <person name="Rogers M.F."/>
            <person name="Perelman P.L."/>
            <person name="Proskuryakova A.A."/>
            <person name="Serdyukova N.A."/>
            <person name="Johnson W.E."/>
            <person name="Horin P."/>
            <person name="Corander J."/>
            <person name="Murphy D."/>
            <person name="Burger P.A."/>
        </authorList>
    </citation>
    <scope>NUCLEOTIDE SEQUENCE [LARGE SCALE GENOMIC DNA]</scope>
    <source>
        <strain evidence="19">Drom800</strain>
        <tissue evidence="19">Blood</tissue>
    </source>
</reference>
<dbReference type="GO" id="GO:0090524">
    <property type="term" value="F:cytochrome-b5 reductase activity, acting on NADH"/>
    <property type="evidence" value="ECO:0007669"/>
    <property type="project" value="UniProtKB-EC"/>
</dbReference>
<keyword evidence="16" id="KW-0753">Steroid metabolism</keyword>
<keyword evidence="20" id="KW-1185">Reference proteome</keyword>
<evidence type="ECO:0000256" key="10">
    <source>
        <dbReference type="ARBA" id="ARBA00023002"/>
    </source>
</evidence>
<dbReference type="EC" id="1.6.2.2" evidence="4"/>
<dbReference type="SUPFAM" id="SSF52343">
    <property type="entry name" value="Ferredoxin reductase-like, C-terminal NADP-linked domain"/>
    <property type="match status" value="1"/>
</dbReference>
<keyword evidence="12" id="KW-0443">Lipid metabolism</keyword>
<evidence type="ECO:0000256" key="13">
    <source>
        <dbReference type="ARBA" id="ARBA00023128"/>
    </source>
</evidence>
<evidence type="ECO:0000256" key="11">
    <source>
        <dbReference type="ARBA" id="ARBA00023011"/>
    </source>
</evidence>
<evidence type="ECO:0000256" key="6">
    <source>
        <dbReference type="ARBA" id="ARBA00022630"/>
    </source>
</evidence>
<evidence type="ECO:0000256" key="3">
    <source>
        <dbReference type="ARBA" id="ARBA00006105"/>
    </source>
</evidence>
<proteinExistence type="inferred from homology"/>
<evidence type="ECO:0000313" key="19">
    <source>
        <dbReference type="EMBL" id="KAB1275381.1"/>
    </source>
</evidence>
<feature type="binding site" evidence="17">
    <location>
        <position position="85"/>
    </location>
    <ligand>
        <name>FAD</name>
        <dbReference type="ChEBI" id="CHEBI:57692"/>
    </ligand>
</feature>
<evidence type="ECO:0000256" key="4">
    <source>
        <dbReference type="ARBA" id="ARBA00012011"/>
    </source>
</evidence>
<feature type="binding site" evidence="17">
    <location>
        <position position="100"/>
    </location>
    <ligand>
        <name>FAD</name>
        <dbReference type="ChEBI" id="CHEBI:57692"/>
    </ligand>
</feature>
<evidence type="ECO:0000256" key="2">
    <source>
        <dbReference type="ARBA" id="ARBA00004294"/>
    </source>
</evidence>
<dbReference type="PROSITE" id="PS51384">
    <property type="entry name" value="FAD_FR"/>
    <property type="match status" value="1"/>
</dbReference>
<dbReference type="SUPFAM" id="SSF63380">
    <property type="entry name" value="Riboflavin synthase domain-like"/>
    <property type="match status" value="1"/>
</dbReference>
<keyword evidence="10" id="KW-0560">Oxidoreductase</keyword>
<dbReference type="Proteomes" id="UP000299084">
    <property type="component" value="Unassembled WGS sequence"/>
</dbReference>
<feature type="binding site" evidence="17">
    <location>
        <position position="101"/>
    </location>
    <ligand>
        <name>FAD</name>
        <dbReference type="ChEBI" id="CHEBI:57692"/>
    </ligand>
</feature>
<dbReference type="GO" id="GO:0016126">
    <property type="term" value="P:sterol biosynthetic process"/>
    <property type="evidence" value="ECO:0007669"/>
    <property type="project" value="UniProtKB-KW"/>
</dbReference>
<dbReference type="InterPro" id="IPR011709">
    <property type="entry name" value="DEAD-box_helicase_OB_fold"/>
</dbReference>
<keyword evidence="8 17" id="KW-0274">FAD</keyword>
<evidence type="ECO:0000259" key="18">
    <source>
        <dbReference type="PROSITE" id="PS51384"/>
    </source>
</evidence>
<evidence type="ECO:0000313" key="20">
    <source>
        <dbReference type="Proteomes" id="UP000299084"/>
    </source>
</evidence>
<sequence>MLSQAEKPPRWVTYSEVTQTSKCYMRHVTAIESAWLLEVAPHFYQQGTHLSLKAKKAKDWDHLVIQPYTPMSSDDDKGFVDLVIKVCFKDTHPKFPTGGKMSQYLENMKNGDTIAFRGLNGLLVYQGKGKFATCTDKNSNPIIKTVKSVDMVMGGTGITLMLQGIHTITMGTDNQTMHHLLFTKQTEKGVLLWLELEALRDTHSGRFQLWYMVDRAPEAWDYSQGSVNEEMMRDHLPPLKEELLVLMCGPPPTIQYACLSNLDCGGTPRSTALPSDGRAPCPCFLCPACTQPSCVVP</sequence>
<dbReference type="Gene3D" id="2.40.30.10">
    <property type="entry name" value="Translation factors"/>
    <property type="match status" value="1"/>
</dbReference>
<dbReference type="InterPro" id="IPR001834">
    <property type="entry name" value="CBR-like"/>
</dbReference>
<feature type="domain" description="FAD-binding FR-type" evidence="18">
    <location>
        <begin position="7"/>
        <end position="126"/>
    </location>
</feature>
<keyword evidence="14" id="KW-0472">Membrane</keyword>
<feature type="binding site" evidence="17">
    <location>
        <position position="68"/>
    </location>
    <ligand>
        <name>FAD</name>
        <dbReference type="ChEBI" id="CHEBI:57692"/>
    </ligand>
</feature>
<keyword evidence="9" id="KW-0752">Steroid biosynthesis</keyword>
<evidence type="ECO:0000256" key="9">
    <source>
        <dbReference type="ARBA" id="ARBA00022955"/>
    </source>
</evidence>
<keyword evidence="5" id="KW-0444">Lipid biosynthesis</keyword>
<dbReference type="InterPro" id="IPR008333">
    <property type="entry name" value="Cbr1-like_FAD-bd_dom"/>
</dbReference>
<dbReference type="CDD" id="cd06183">
    <property type="entry name" value="cyt_b5_reduct_like"/>
    <property type="match status" value="1"/>
</dbReference>
<evidence type="ECO:0000256" key="16">
    <source>
        <dbReference type="ARBA" id="ARBA00023221"/>
    </source>
</evidence>
<evidence type="ECO:0000256" key="1">
    <source>
        <dbReference type="ARBA" id="ARBA00001974"/>
    </source>
</evidence>
<dbReference type="AlphaFoldDB" id="A0A5N4DW68"/>
<evidence type="ECO:0000256" key="14">
    <source>
        <dbReference type="ARBA" id="ARBA00023136"/>
    </source>
</evidence>
<comment type="cofactor">
    <cofactor evidence="1 17">
        <name>FAD</name>
        <dbReference type="ChEBI" id="CHEBI:57692"/>
    </cofactor>
</comment>
<name>A0A5N4DW68_CAMDR</name>
<organism evidence="19 20">
    <name type="scientific">Camelus dromedarius</name>
    <name type="common">Dromedary</name>
    <name type="synonym">Arabian camel</name>
    <dbReference type="NCBI Taxonomy" id="9838"/>
    <lineage>
        <taxon>Eukaryota</taxon>
        <taxon>Metazoa</taxon>
        <taxon>Chordata</taxon>
        <taxon>Craniata</taxon>
        <taxon>Vertebrata</taxon>
        <taxon>Euteleostomi</taxon>
        <taxon>Mammalia</taxon>
        <taxon>Eutheria</taxon>
        <taxon>Laurasiatheria</taxon>
        <taxon>Artiodactyla</taxon>
        <taxon>Tylopoda</taxon>
        <taxon>Camelidae</taxon>
        <taxon>Camelus</taxon>
    </lineage>
</organism>
<dbReference type="STRING" id="9838.ENSCDRP00005030459"/>
<evidence type="ECO:0000256" key="12">
    <source>
        <dbReference type="ARBA" id="ARBA00023098"/>
    </source>
</evidence>
<evidence type="ECO:0000256" key="17">
    <source>
        <dbReference type="PIRSR" id="PIRSR601834-1"/>
    </source>
</evidence>
<dbReference type="PRINTS" id="PR00406">
    <property type="entry name" value="CYTB5RDTASE"/>
</dbReference>
<dbReference type="PANTHER" id="PTHR19370:SF121">
    <property type="entry name" value="NADH-CYTOCHROME B5 REDUCTASE 3"/>
    <property type="match status" value="1"/>
</dbReference>
<dbReference type="GO" id="GO:0005741">
    <property type="term" value="C:mitochondrial outer membrane"/>
    <property type="evidence" value="ECO:0007669"/>
    <property type="project" value="UniProtKB-SubCell"/>
</dbReference>
<gene>
    <name evidence="19" type="ORF">Cadr_000009863</name>
</gene>
<feature type="binding site" evidence="17">
    <location>
        <position position="102"/>
    </location>
    <ligand>
        <name>FAD</name>
        <dbReference type="ChEBI" id="CHEBI:57692"/>
    </ligand>
</feature>
<dbReference type="GO" id="GO:0071949">
    <property type="term" value="F:FAD binding"/>
    <property type="evidence" value="ECO:0007669"/>
    <property type="project" value="TreeGrafter"/>
</dbReference>
<feature type="binding site" evidence="17">
    <location>
        <position position="83"/>
    </location>
    <ligand>
        <name>FAD</name>
        <dbReference type="ChEBI" id="CHEBI:57692"/>
    </ligand>
</feature>
<comment type="caution">
    <text evidence="19">The sequence shown here is derived from an EMBL/GenBank/DDBJ whole genome shotgun (WGS) entry which is preliminary data.</text>
</comment>
<evidence type="ECO:0000256" key="7">
    <source>
        <dbReference type="ARBA" id="ARBA00022787"/>
    </source>
</evidence>
<evidence type="ECO:0000256" key="5">
    <source>
        <dbReference type="ARBA" id="ARBA00022516"/>
    </source>
</evidence>
<dbReference type="Pfam" id="PF07717">
    <property type="entry name" value="OB_NTP_bind"/>
    <property type="match status" value="1"/>
</dbReference>
<evidence type="ECO:0000256" key="15">
    <source>
        <dbReference type="ARBA" id="ARBA00023166"/>
    </source>
</evidence>
<dbReference type="Pfam" id="PF00970">
    <property type="entry name" value="FAD_binding_6"/>
    <property type="match status" value="1"/>
</dbReference>
<keyword evidence="6 17" id="KW-0285">Flavoprotein</keyword>
<dbReference type="InterPro" id="IPR001433">
    <property type="entry name" value="OxRdtase_FAD/NAD-bd"/>
</dbReference>
<feature type="binding site" evidence="17">
    <location>
        <position position="88"/>
    </location>
    <ligand>
        <name>FAD</name>
        <dbReference type="ChEBI" id="CHEBI:57692"/>
    </ligand>
</feature>